<evidence type="ECO:0000256" key="2">
    <source>
        <dbReference type="SAM" id="SignalP"/>
    </source>
</evidence>
<feature type="transmembrane region" description="Helical" evidence="1">
    <location>
        <begin position="122"/>
        <end position="145"/>
    </location>
</feature>
<keyword evidence="2" id="KW-0732">Signal</keyword>
<evidence type="ECO:0000256" key="1">
    <source>
        <dbReference type="SAM" id="Phobius"/>
    </source>
</evidence>
<feature type="chain" id="PRO_5044859379" evidence="2">
    <location>
        <begin position="25"/>
        <end position="200"/>
    </location>
</feature>
<dbReference type="EMBL" id="JBEDNZ010000014">
    <property type="protein sequence ID" value="KAL0829772.1"/>
    <property type="molecule type" value="Genomic_DNA"/>
</dbReference>
<dbReference type="Proteomes" id="UP001549921">
    <property type="component" value="Unassembled WGS sequence"/>
</dbReference>
<keyword evidence="1" id="KW-0472">Membrane</keyword>
<proteinExistence type="predicted"/>
<feature type="signal peptide" evidence="2">
    <location>
        <begin position="1"/>
        <end position="24"/>
    </location>
</feature>
<comment type="caution">
    <text evidence="3">The sequence shown here is derived from an EMBL/GenBank/DDBJ whole genome shotgun (WGS) entry which is preliminary data.</text>
</comment>
<reference evidence="3 4" key="1">
    <citation type="submission" date="2024-06" db="EMBL/GenBank/DDBJ databases">
        <title>A chromosome-level genome assembly of beet webworm, Loxostege sticticalis.</title>
        <authorList>
            <person name="Zhang Y."/>
        </authorList>
    </citation>
    <scope>NUCLEOTIDE SEQUENCE [LARGE SCALE GENOMIC DNA]</scope>
    <source>
        <strain evidence="3">AQ028</strain>
        <tissue evidence="3">Male pupae</tissue>
    </source>
</reference>
<gene>
    <name evidence="3" type="ORF">ABMA28_003257</name>
</gene>
<keyword evidence="1" id="KW-1133">Transmembrane helix</keyword>
<organism evidence="3 4">
    <name type="scientific">Loxostege sticticalis</name>
    <name type="common">Beet webworm moth</name>
    <dbReference type="NCBI Taxonomy" id="481309"/>
    <lineage>
        <taxon>Eukaryota</taxon>
        <taxon>Metazoa</taxon>
        <taxon>Ecdysozoa</taxon>
        <taxon>Arthropoda</taxon>
        <taxon>Hexapoda</taxon>
        <taxon>Insecta</taxon>
        <taxon>Pterygota</taxon>
        <taxon>Neoptera</taxon>
        <taxon>Endopterygota</taxon>
        <taxon>Lepidoptera</taxon>
        <taxon>Glossata</taxon>
        <taxon>Ditrysia</taxon>
        <taxon>Pyraloidea</taxon>
        <taxon>Crambidae</taxon>
        <taxon>Pyraustinae</taxon>
        <taxon>Loxostege</taxon>
    </lineage>
</organism>
<evidence type="ECO:0000313" key="4">
    <source>
        <dbReference type="Proteomes" id="UP001549921"/>
    </source>
</evidence>
<accession>A0ABD0SXY2</accession>
<sequence>MENFIDKQCLVMLLFVLFSAFAYAAPNAESDKAPVTGCEENGDCLSTPQDCHEICGCDRSGLMAIYYNETTKSCVVSFKHLMIAEIKIYGAEDEEDDEGSTITGGTMSNKIRIEAEKIFNTILISAVFFISCCAVCVISACCYCCRMTYTDYRLKSDVKALAKKLNRDGKLKRLCSRKQPQTQANQSCNIMCEEAGIFVV</sequence>
<name>A0ABD0SXY2_LOXSC</name>
<evidence type="ECO:0000313" key="3">
    <source>
        <dbReference type="EMBL" id="KAL0829772.1"/>
    </source>
</evidence>
<protein>
    <submittedName>
        <fullName evidence="3">Uncharacterized protein</fullName>
    </submittedName>
</protein>
<keyword evidence="1" id="KW-0812">Transmembrane</keyword>
<dbReference type="AlphaFoldDB" id="A0ABD0SXY2"/>